<evidence type="ECO:0000313" key="2">
    <source>
        <dbReference type="EMBL" id="CAF0986104.1"/>
    </source>
</evidence>
<evidence type="ECO:0000256" key="1">
    <source>
        <dbReference type="SAM" id="Phobius"/>
    </source>
</evidence>
<keyword evidence="1" id="KW-1133">Transmembrane helix</keyword>
<dbReference type="EMBL" id="CAJNOK010010184">
    <property type="protein sequence ID" value="CAF1108589.1"/>
    <property type="molecule type" value="Genomic_DNA"/>
</dbReference>
<reference evidence="2" key="1">
    <citation type="submission" date="2021-02" db="EMBL/GenBank/DDBJ databases">
        <authorList>
            <person name="Nowell W R."/>
        </authorList>
    </citation>
    <scope>NUCLEOTIDE SEQUENCE</scope>
</reference>
<evidence type="ECO:0000313" key="3">
    <source>
        <dbReference type="EMBL" id="CAF1108589.1"/>
    </source>
</evidence>
<dbReference type="Proteomes" id="UP000677228">
    <property type="component" value="Unassembled WGS sequence"/>
</dbReference>
<dbReference type="EMBL" id="CAJOBA010012277">
    <property type="protein sequence ID" value="CAF3874455.1"/>
    <property type="molecule type" value="Genomic_DNA"/>
</dbReference>
<evidence type="ECO:0000313" key="5">
    <source>
        <dbReference type="EMBL" id="CAF3874455.1"/>
    </source>
</evidence>
<feature type="transmembrane region" description="Helical" evidence="1">
    <location>
        <begin position="549"/>
        <end position="571"/>
    </location>
</feature>
<gene>
    <name evidence="2" type="ORF">GPM918_LOCUS13010</name>
    <name evidence="3" type="ORF">OVA965_LOCUS19650</name>
    <name evidence="4" type="ORF">SRO942_LOCUS13010</name>
    <name evidence="5" type="ORF">TMI583_LOCUS19765</name>
</gene>
<accession>A0A814FX38</accession>
<dbReference type="Proteomes" id="UP000682733">
    <property type="component" value="Unassembled WGS sequence"/>
</dbReference>
<dbReference type="OrthoDB" id="10015434at2759"/>
<comment type="caution">
    <text evidence="2">The sequence shown here is derived from an EMBL/GenBank/DDBJ whole genome shotgun (WGS) entry which is preliminary data.</text>
</comment>
<keyword evidence="6" id="KW-1185">Reference proteome</keyword>
<evidence type="ECO:0000313" key="6">
    <source>
        <dbReference type="Proteomes" id="UP000663829"/>
    </source>
</evidence>
<dbReference type="InterPro" id="IPR029058">
    <property type="entry name" value="AB_hydrolase_fold"/>
</dbReference>
<dbReference type="SUPFAM" id="SSF53474">
    <property type="entry name" value="alpha/beta-Hydrolases"/>
    <property type="match status" value="1"/>
</dbReference>
<evidence type="ECO:0000313" key="4">
    <source>
        <dbReference type="EMBL" id="CAF3758373.1"/>
    </source>
</evidence>
<dbReference type="Proteomes" id="UP000663829">
    <property type="component" value="Unassembled WGS sequence"/>
</dbReference>
<keyword evidence="1" id="KW-0812">Transmembrane</keyword>
<protein>
    <submittedName>
        <fullName evidence="2">Uncharacterized protein</fullName>
    </submittedName>
</protein>
<name>A0A814FX38_9BILA</name>
<dbReference type="Proteomes" id="UP000681722">
    <property type="component" value="Unassembled WGS sequence"/>
</dbReference>
<dbReference type="EMBL" id="CAJNOQ010002921">
    <property type="protein sequence ID" value="CAF0986104.1"/>
    <property type="molecule type" value="Genomic_DNA"/>
</dbReference>
<proteinExistence type="predicted"/>
<dbReference type="EMBL" id="CAJOBC010002921">
    <property type="protein sequence ID" value="CAF3758373.1"/>
    <property type="molecule type" value="Genomic_DNA"/>
</dbReference>
<dbReference type="AlphaFoldDB" id="A0A814FX38"/>
<organism evidence="2 6">
    <name type="scientific">Didymodactylos carnosus</name>
    <dbReference type="NCBI Taxonomy" id="1234261"/>
    <lineage>
        <taxon>Eukaryota</taxon>
        <taxon>Metazoa</taxon>
        <taxon>Spiralia</taxon>
        <taxon>Gnathifera</taxon>
        <taxon>Rotifera</taxon>
        <taxon>Eurotatoria</taxon>
        <taxon>Bdelloidea</taxon>
        <taxon>Philodinida</taxon>
        <taxon>Philodinidae</taxon>
        <taxon>Didymodactylos</taxon>
    </lineage>
</organism>
<keyword evidence="1" id="KW-0472">Membrane</keyword>
<dbReference type="Gene3D" id="3.40.50.1820">
    <property type="entry name" value="alpha/beta hydrolase"/>
    <property type="match status" value="1"/>
</dbReference>
<sequence>MTAILDLHPHYYYTAAIPISNLSQYGDTLWFSCDFTYPIPFPVLNVRTQCLNISVPLDWNNSTTSETISIFVRRIYADQPNKPNTKQLWQLGGGAAVPGSVLESTAVQIIQSIAQIFPQGSIDIYLYDKRGTGKSSWLDCTLEDFLYNFAGCITVALKHHNRIKHNTYTNTAKDLKYLIDLSAANNEVYVMGMSNGAYLAQRYLTIAPFQSNGIILDSFPPPDRTQILLQNINIDFTGLDIMVKCSQDNFCSQMFYDNNPIRALYELKMKMMHNGSICGQILNINYRDLSEKMSFCLLGGSFELIPAIIFRTIRCSPQDQLVLKNFLIASQPATDGTQEGISLLFEWNHNWSELWSSIYVPQLSCDTINEIDNTLLFTQKILQTFCQNKVQGDQAKAIGYPQDEYYGKYSNSTIPVIALHGELDQAIPSWMAYHAADQYSKLNPNFRLIKFPYTGHVPTGYSPEIGQGSATTNNCAYKVIVSFILNGGQSIDDTCTKFIVPFDFIGQTDQIKNTAMQFFNTTDLWGKPFTEPISSTTATAVSPTVESSIVGTIIFSITIGGYSNFFFLYYLW</sequence>